<reference evidence="1" key="1">
    <citation type="submission" date="2005-02" db="EMBL/GenBank/DDBJ databases">
        <authorList>
            <person name="Town C.D."/>
        </authorList>
    </citation>
    <scope>NUCLEOTIDE SEQUENCE</scope>
</reference>
<accession>A2Q4G3</accession>
<evidence type="ECO:0000313" key="1">
    <source>
        <dbReference type="EMBL" id="ABN08513.1"/>
    </source>
</evidence>
<dbReference type="AlphaFoldDB" id="A2Q4G3"/>
<dbReference type="EMBL" id="AC157473">
    <property type="protein sequence ID" value="ABN08513.1"/>
    <property type="molecule type" value="Genomic_DNA"/>
</dbReference>
<proteinExistence type="predicted"/>
<protein>
    <submittedName>
        <fullName evidence="1">Uncharacterized protein</fullName>
    </submittedName>
</protein>
<reference evidence="1" key="2">
    <citation type="submission" date="2007-03" db="EMBL/GenBank/DDBJ databases">
        <authorList>
            <consortium name="The International Medicago Genome Annotation Group"/>
        </authorList>
    </citation>
    <scope>NUCLEOTIDE SEQUENCE</scope>
</reference>
<organism evidence="1">
    <name type="scientific">Medicago truncatula</name>
    <name type="common">Barrel medic</name>
    <name type="synonym">Medicago tribuloides</name>
    <dbReference type="NCBI Taxonomy" id="3880"/>
    <lineage>
        <taxon>Eukaryota</taxon>
        <taxon>Viridiplantae</taxon>
        <taxon>Streptophyta</taxon>
        <taxon>Embryophyta</taxon>
        <taxon>Tracheophyta</taxon>
        <taxon>Spermatophyta</taxon>
        <taxon>Magnoliopsida</taxon>
        <taxon>eudicotyledons</taxon>
        <taxon>Gunneridae</taxon>
        <taxon>Pentapetalae</taxon>
        <taxon>rosids</taxon>
        <taxon>fabids</taxon>
        <taxon>Fabales</taxon>
        <taxon>Fabaceae</taxon>
        <taxon>Papilionoideae</taxon>
        <taxon>50 kb inversion clade</taxon>
        <taxon>NPAAA clade</taxon>
        <taxon>Hologalegina</taxon>
        <taxon>IRL clade</taxon>
        <taxon>Trifolieae</taxon>
        <taxon>Medicago</taxon>
    </lineage>
</organism>
<gene>
    <name evidence="1" type="ORF">MtrDRAFT_AC157473g31v2</name>
</gene>
<sequence>MFSVTGDKAKTKIQGLSPSSTCTVIFISSEEADQWRPESSEVREISRRRA</sequence>
<name>A2Q4G3_MEDTR</name>